<dbReference type="Proteomes" id="UP000308836">
    <property type="component" value="Unassembled WGS sequence"/>
</dbReference>
<keyword evidence="1" id="KW-0378">Hydrolase</keyword>
<accession>A0AC61RA70</accession>
<sequence>MIRTIIHDEAILSRPSKPAIKADRGIGQDLLDTLKAHSHHCVGMAANMIGELKNIIAIQDGDDYVLMYNPVITKKSIPYQTEEGCLSVRGVHACTRYELIEVEYKDSRFKRRTQRFAGFTAQIIQHEIDHLHGVLI</sequence>
<name>A0AC61RA70_9FIRM</name>
<dbReference type="EC" id="3.5.1.88" evidence="1"/>
<keyword evidence="2" id="KW-1185">Reference proteome</keyword>
<dbReference type="EMBL" id="SRYG01000002">
    <property type="protein sequence ID" value="TGY67003.1"/>
    <property type="molecule type" value="Genomic_DNA"/>
</dbReference>
<organism evidence="1 2">
    <name type="scientific">Dubosiella muris</name>
    <dbReference type="NCBI Taxonomy" id="3038133"/>
    <lineage>
        <taxon>Bacteria</taxon>
        <taxon>Bacillati</taxon>
        <taxon>Bacillota</taxon>
        <taxon>Erysipelotrichia</taxon>
        <taxon>Erysipelotrichales</taxon>
        <taxon>Erysipelotrichaceae</taxon>
        <taxon>Dubosiella</taxon>
    </lineage>
</organism>
<evidence type="ECO:0000313" key="2">
    <source>
        <dbReference type="Proteomes" id="UP000308836"/>
    </source>
</evidence>
<evidence type="ECO:0000313" key="1">
    <source>
        <dbReference type="EMBL" id="TGY67003.1"/>
    </source>
</evidence>
<proteinExistence type="predicted"/>
<protein>
    <submittedName>
        <fullName evidence="1">Peptide deformylase</fullName>
        <ecNumber evidence="1">3.5.1.88</ecNumber>
    </submittedName>
</protein>
<reference evidence="1" key="1">
    <citation type="submission" date="2019-04" db="EMBL/GenBank/DDBJ databases">
        <title>Microbes associate with the intestines of laboratory mice.</title>
        <authorList>
            <person name="Navarre W."/>
            <person name="Wong E."/>
            <person name="Huang K."/>
            <person name="Tropini C."/>
            <person name="Ng K."/>
            <person name="Yu B."/>
        </authorList>
    </citation>
    <scope>NUCLEOTIDE SEQUENCE</scope>
    <source>
        <strain evidence="1">NM09_H32</strain>
    </source>
</reference>
<comment type="caution">
    <text evidence="1">The sequence shown here is derived from an EMBL/GenBank/DDBJ whole genome shotgun (WGS) entry which is preliminary data.</text>
</comment>
<gene>
    <name evidence="1" type="ORF">E5336_00900</name>
</gene>